<feature type="chain" id="PRO_5047345326" evidence="2">
    <location>
        <begin position="20"/>
        <end position="407"/>
    </location>
</feature>
<keyword evidence="5" id="KW-1185">Reference proteome</keyword>
<dbReference type="RefSeq" id="WP_386710665.1">
    <property type="nucleotide sequence ID" value="NZ_JBHXIJ010000036.1"/>
</dbReference>
<feature type="region of interest" description="Disordered" evidence="1">
    <location>
        <begin position="382"/>
        <end position="407"/>
    </location>
</feature>
<sequence length="407" mass="45643">MATSAALALLAAVPPTSRAAGPETPQETRTLWGHKAVSLGDSFISGEAGRWRGNTNMRETSDTDMFGTDMAAEGCKKDGTGCKKHPEKVYVDNSYVNPTNQENNGCHRSKWAEIQTADLDLRHRVNLACSGAKTENLLRNGKRFKGQELQIKSLEKEAKGGHVRLIVLSISGNDLDFEPILTDCAWSYLEWVKPYCKKSWDEKVKEKLAAEVPANVANVIDDIQEVMKKEHKPGEYRLVVQSYPSPLPPAKEYKYKEKYSRYYKGGCPFYDEDTTWARTALVQGISSMLRKVAHEKEVDFLDLKDAFAGHEVCSDHTTQAGEGNTSRNPLSDRDAEWVRFLSKGVLWTQGQREESFHPNYYGQQALGVCLTRFYHEIKKQDGPREGACVSPGPQSRVQDMELRGIDS</sequence>
<evidence type="ECO:0000256" key="1">
    <source>
        <dbReference type="SAM" id="MobiDB-lite"/>
    </source>
</evidence>
<evidence type="ECO:0000259" key="3">
    <source>
        <dbReference type="Pfam" id="PF13472"/>
    </source>
</evidence>
<organism evidence="4 5">
    <name type="scientific">Streptomyces albidochromogenes</name>
    <dbReference type="NCBI Taxonomy" id="329524"/>
    <lineage>
        <taxon>Bacteria</taxon>
        <taxon>Bacillati</taxon>
        <taxon>Actinomycetota</taxon>
        <taxon>Actinomycetes</taxon>
        <taxon>Kitasatosporales</taxon>
        <taxon>Streptomycetaceae</taxon>
        <taxon>Streptomyces</taxon>
    </lineage>
</organism>
<name>A0ABW6FGX5_9ACTN</name>
<dbReference type="InterPro" id="IPR013830">
    <property type="entry name" value="SGNH_hydro"/>
</dbReference>
<proteinExistence type="predicted"/>
<dbReference type="PANTHER" id="PTHR37981">
    <property type="entry name" value="LIPASE 2"/>
    <property type="match status" value="1"/>
</dbReference>
<evidence type="ECO:0000313" key="4">
    <source>
        <dbReference type="EMBL" id="MFD5098918.1"/>
    </source>
</evidence>
<dbReference type="Proteomes" id="UP001598448">
    <property type="component" value="Unassembled WGS sequence"/>
</dbReference>
<feature type="domain" description="SGNH hydrolase-type esterase" evidence="3">
    <location>
        <begin position="109"/>
        <end position="365"/>
    </location>
</feature>
<evidence type="ECO:0000256" key="2">
    <source>
        <dbReference type="SAM" id="SignalP"/>
    </source>
</evidence>
<dbReference type="EMBL" id="JBHXIJ010000036">
    <property type="protein sequence ID" value="MFD5098918.1"/>
    <property type="molecule type" value="Genomic_DNA"/>
</dbReference>
<dbReference type="PANTHER" id="PTHR37981:SF1">
    <property type="entry name" value="SGNH HYDROLASE-TYPE ESTERASE DOMAIN-CONTAINING PROTEIN"/>
    <property type="match status" value="1"/>
</dbReference>
<accession>A0ABW6FGX5</accession>
<dbReference type="Pfam" id="PF13472">
    <property type="entry name" value="Lipase_GDSL_2"/>
    <property type="match status" value="1"/>
</dbReference>
<dbReference type="InterPro" id="IPR037460">
    <property type="entry name" value="SEST-like"/>
</dbReference>
<gene>
    <name evidence="4" type="ORF">ACFWJN_08105</name>
</gene>
<comment type="caution">
    <text evidence="4">The sequence shown here is derived from an EMBL/GenBank/DDBJ whole genome shotgun (WGS) entry which is preliminary data.</text>
</comment>
<feature type="signal peptide" evidence="2">
    <location>
        <begin position="1"/>
        <end position="19"/>
    </location>
</feature>
<reference evidence="4 5" key="1">
    <citation type="submission" date="2024-09" db="EMBL/GenBank/DDBJ databases">
        <title>The Natural Products Discovery Center: Release of the First 8490 Sequenced Strains for Exploring Actinobacteria Biosynthetic Diversity.</title>
        <authorList>
            <person name="Kalkreuter E."/>
            <person name="Kautsar S.A."/>
            <person name="Yang D."/>
            <person name="Bader C.D."/>
            <person name="Teijaro C.N."/>
            <person name="Fluegel L."/>
            <person name="Davis C.M."/>
            <person name="Simpson J.R."/>
            <person name="Lauterbach L."/>
            <person name="Steele A.D."/>
            <person name="Gui C."/>
            <person name="Meng S."/>
            <person name="Li G."/>
            <person name="Viehrig K."/>
            <person name="Ye F."/>
            <person name="Su P."/>
            <person name="Kiefer A.F."/>
            <person name="Nichols A."/>
            <person name="Cepeda A.J."/>
            <person name="Yan W."/>
            <person name="Fan B."/>
            <person name="Jiang Y."/>
            <person name="Adhikari A."/>
            <person name="Zheng C.-J."/>
            <person name="Schuster L."/>
            <person name="Cowan T.M."/>
            <person name="Smanski M.J."/>
            <person name="Chevrette M.G."/>
            <person name="De Carvalho L.P.S."/>
            <person name="Shen B."/>
        </authorList>
    </citation>
    <scope>NUCLEOTIDE SEQUENCE [LARGE SCALE GENOMIC DNA]</scope>
    <source>
        <strain evidence="4 5">NPDC058348</strain>
    </source>
</reference>
<evidence type="ECO:0000313" key="5">
    <source>
        <dbReference type="Proteomes" id="UP001598448"/>
    </source>
</evidence>
<keyword evidence="2" id="KW-0732">Signal</keyword>
<feature type="compositionally biased region" description="Basic and acidic residues" evidence="1">
    <location>
        <begin position="398"/>
        <end position="407"/>
    </location>
</feature>
<protein>
    <submittedName>
        <fullName evidence="4">GDSL-type esterase/lipase family protein</fullName>
    </submittedName>
</protein>
<dbReference type="SUPFAM" id="SSF52266">
    <property type="entry name" value="SGNH hydrolase"/>
    <property type="match status" value="1"/>
</dbReference>
<dbReference type="InterPro" id="IPR036514">
    <property type="entry name" value="SGNH_hydro_sf"/>
</dbReference>
<dbReference type="Gene3D" id="3.40.50.1110">
    <property type="entry name" value="SGNH hydrolase"/>
    <property type="match status" value="1"/>
</dbReference>